<dbReference type="AlphaFoldDB" id="A0A446CHP1"/>
<gene>
    <name evidence="4" type="ORF">AGI3411_03053</name>
</gene>
<keyword evidence="5" id="KW-1185">Reference proteome</keyword>
<protein>
    <recommendedName>
        <fullName evidence="3">Glycine zipper 2TM domain-containing protein</fullName>
    </recommendedName>
</protein>
<dbReference type="OrthoDB" id="9989599at2"/>
<evidence type="ECO:0000256" key="1">
    <source>
        <dbReference type="SAM" id="MobiDB-lite"/>
    </source>
</evidence>
<feature type="compositionally biased region" description="Basic and acidic residues" evidence="1">
    <location>
        <begin position="81"/>
        <end position="107"/>
    </location>
</feature>
<feature type="region of interest" description="Disordered" evidence="1">
    <location>
        <begin position="69"/>
        <end position="114"/>
    </location>
</feature>
<evidence type="ECO:0000313" key="5">
    <source>
        <dbReference type="Proteomes" id="UP000289184"/>
    </source>
</evidence>
<feature type="chain" id="PRO_5019210696" description="Glycine zipper 2TM domain-containing protein" evidence="2">
    <location>
        <begin position="27"/>
        <end position="114"/>
    </location>
</feature>
<dbReference type="EMBL" id="UFQB01000012">
    <property type="protein sequence ID" value="SSW67390.1"/>
    <property type="molecule type" value="Genomic_DNA"/>
</dbReference>
<proteinExistence type="predicted"/>
<dbReference type="InterPro" id="IPR008816">
    <property type="entry name" value="Gly_zipper_2TM_dom"/>
</dbReference>
<evidence type="ECO:0000259" key="3">
    <source>
        <dbReference type="Pfam" id="PF05433"/>
    </source>
</evidence>
<dbReference type="Pfam" id="PF05433">
    <property type="entry name" value="Rick_17kDa_Anti"/>
    <property type="match status" value="1"/>
</dbReference>
<keyword evidence="2" id="KW-0732">Signal</keyword>
<evidence type="ECO:0000313" key="4">
    <source>
        <dbReference type="EMBL" id="SSW67390.1"/>
    </source>
</evidence>
<reference evidence="4 5" key="1">
    <citation type="submission" date="2018-07" db="EMBL/GenBank/DDBJ databases">
        <authorList>
            <person name="Peeters C."/>
        </authorList>
    </citation>
    <scope>NUCLEOTIDE SEQUENCE [LARGE SCALE GENOMIC DNA]</scope>
    <source>
        <strain evidence="4 5">LMG 3411</strain>
    </source>
</reference>
<sequence length="114" mass="12207">MAITKRLIQVVLASVLALGFGTTALADKQTRNTVIGAGLGGVAGALLSDGDPWATLGGAAAGGVLGNVITGDDGRGHRRHWDRDRGRDHSYRRTGYRGHDSYRGHDRGNRRHRH</sequence>
<feature type="signal peptide" evidence="2">
    <location>
        <begin position="1"/>
        <end position="26"/>
    </location>
</feature>
<feature type="domain" description="Glycine zipper 2TM" evidence="3">
    <location>
        <begin position="33"/>
        <end position="69"/>
    </location>
</feature>
<organism evidence="4 5">
    <name type="scientific">Achromobacter agilis</name>
    <dbReference type="NCBI Taxonomy" id="1353888"/>
    <lineage>
        <taxon>Bacteria</taxon>
        <taxon>Pseudomonadati</taxon>
        <taxon>Pseudomonadota</taxon>
        <taxon>Betaproteobacteria</taxon>
        <taxon>Burkholderiales</taxon>
        <taxon>Alcaligenaceae</taxon>
        <taxon>Achromobacter</taxon>
    </lineage>
</organism>
<evidence type="ECO:0000256" key="2">
    <source>
        <dbReference type="SAM" id="SignalP"/>
    </source>
</evidence>
<dbReference type="GO" id="GO:0019867">
    <property type="term" value="C:outer membrane"/>
    <property type="evidence" value="ECO:0007669"/>
    <property type="project" value="InterPro"/>
</dbReference>
<dbReference type="RefSeq" id="WP_129528232.1">
    <property type="nucleotide sequence ID" value="NZ_UFQB01000012.1"/>
</dbReference>
<accession>A0A446CHP1</accession>
<dbReference type="Proteomes" id="UP000289184">
    <property type="component" value="Unassembled WGS sequence"/>
</dbReference>
<name>A0A446CHP1_9BURK</name>